<protein>
    <submittedName>
        <fullName evidence="1">Uncharacterized protein</fullName>
    </submittedName>
</protein>
<evidence type="ECO:0000313" key="2">
    <source>
        <dbReference type="Proteomes" id="UP001431209"/>
    </source>
</evidence>
<organism evidence="1 2">
    <name type="scientific">Acrasis kona</name>
    <dbReference type="NCBI Taxonomy" id="1008807"/>
    <lineage>
        <taxon>Eukaryota</taxon>
        <taxon>Discoba</taxon>
        <taxon>Heterolobosea</taxon>
        <taxon>Tetramitia</taxon>
        <taxon>Eutetramitia</taxon>
        <taxon>Acrasidae</taxon>
        <taxon>Acrasis</taxon>
    </lineage>
</organism>
<keyword evidence="2" id="KW-1185">Reference proteome</keyword>
<comment type="caution">
    <text evidence="1">The sequence shown here is derived from an EMBL/GenBank/DDBJ whole genome shotgun (WGS) entry which is preliminary data.</text>
</comment>
<sequence length="155" mass="18585">MPPIIDYEKWHTMCSQESGYKLTFKAFSHLIMRSYVPGIPENTLRKLIFTFDRLQDEEVNYSTYSKIHGFFETISECYTLYTMNTERRLFYWEAKNVLENTQLFKKAFESNLAENQEFIQLDSKKHYKGFLSFNELFQVAIGLKYYQDKATDIKK</sequence>
<evidence type="ECO:0000313" key="1">
    <source>
        <dbReference type="EMBL" id="KAL0478683.1"/>
    </source>
</evidence>
<name>A0AAW2YMR2_9EUKA</name>
<dbReference type="InterPro" id="IPR011992">
    <property type="entry name" value="EF-hand-dom_pair"/>
</dbReference>
<dbReference type="AlphaFoldDB" id="A0AAW2YMR2"/>
<reference evidence="1 2" key="1">
    <citation type="submission" date="2024-03" db="EMBL/GenBank/DDBJ databases">
        <title>The Acrasis kona genome and developmental transcriptomes reveal deep origins of eukaryotic multicellular pathways.</title>
        <authorList>
            <person name="Sheikh S."/>
            <person name="Fu C.-J."/>
            <person name="Brown M.W."/>
            <person name="Baldauf S.L."/>
        </authorList>
    </citation>
    <scope>NUCLEOTIDE SEQUENCE [LARGE SCALE GENOMIC DNA]</scope>
    <source>
        <strain evidence="1 2">ATCC MYA-3509</strain>
    </source>
</reference>
<dbReference type="SUPFAM" id="SSF47473">
    <property type="entry name" value="EF-hand"/>
    <property type="match status" value="1"/>
</dbReference>
<proteinExistence type="predicted"/>
<gene>
    <name evidence="1" type="ORF">AKO1_008300</name>
</gene>
<accession>A0AAW2YMR2</accession>
<dbReference type="EMBL" id="JAOPGA020000460">
    <property type="protein sequence ID" value="KAL0478683.1"/>
    <property type="molecule type" value="Genomic_DNA"/>
</dbReference>
<dbReference type="Proteomes" id="UP001431209">
    <property type="component" value="Unassembled WGS sequence"/>
</dbReference>